<evidence type="ECO:0000313" key="2">
    <source>
        <dbReference type="EMBL" id="AKU91417.1"/>
    </source>
</evidence>
<evidence type="ECO:0000313" key="3">
    <source>
        <dbReference type="Proteomes" id="UP000055590"/>
    </source>
</evidence>
<reference evidence="2 3" key="1">
    <citation type="submission" date="2015-08" db="EMBL/GenBank/DDBJ databases">
        <authorList>
            <person name="Babu N.S."/>
            <person name="Beckwith C.J."/>
            <person name="Beseler K.G."/>
            <person name="Brison A."/>
            <person name="Carone J.V."/>
            <person name="Caskin T.P."/>
            <person name="Diamond M."/>
            <person name="Durham M.E."/>
            <person name="Foxe J.M."/>
            <person name="Go M."/>
            <person name="Henderson B.A."/>
            <person name="Jones I.B."/>
            <person name="McGettigan J.A."/>
            <person name="Micheletti S.J."/>
            <person name="Nasrallah M.E."/>
            <person name="Ortiz D."/>
            <person name="Piller C.R."/>
            <person name="Privatt S.R."/>
            <person name="Schneider S.L."/>
            <person name="Sharp S."/>
            <person name="Smith T.C."/>
            <person name="Stanton J.D."/>
            <person name="Ullery H.E."/>
            <person name="Wilson R.J."/>
            <person name="Serrano M.G."/>
            <person name="Buck G."/>
            <person name="Lee V."/>
            <person name="Wang Y."/>
            <person name="Carvalho R."/>
            <person name="Voegtly L."/>
            <person name="Shi R."/>
            <person name="Duckworth R."/>
            <person name="Johnson A."/>
            <person name="Loviza R."/>
            <person name="Walstead R."/>
            <person name="Shah Z."/>
            <person name="Kiflezghi M."/>
            <person name="Wade K."/>
            <person name="Ball S.L."/>
            <person name="Bradley K.W."/>
            <person name="Asai D.J."/>
            <person name="Bowman C.A."/>
            <person name="Russell D.A."/>
            <person name="Pope W.H."/>
            <person name="Jacobs-Sera D."/>
            <person name="Hendrix R.W."/>
            <person name="Hatfull G.F."/>
        </authorList>
    </citation>
    <scope>NUCLEOTIDE SEQUENCE [LARGE SCALE GENOMIC DNA]</scope>
    <source>
        <strain evidence="2 3">DSM 27710</strain>
    </source>
</reference>
<accession>A0A0K1PD39</accession>
<gene>
    <name evidence="2" type="ORF">AKJ08_1804</name>
</gene>
<dbReference type="KEGG" id="vin:AKJ08_1804"/>
<name>A0A0K1PD39_9BACT</name>
<feature type="compositionally biased region" description="Basic residues" evidence="1">
    <location>
        <begin position="1"/>
        <end position="11"/>
    </location>
</feature>
<proteinExistence type="predicted"/>
<dbReference type="Proteomes" id="UP000055590">
    <property type="component" value="Chromosome"/>
</dbReference>
<evidence type="ECO:0000256" key="1">
    <source>
        <dbReference type="SAM" id="MobiDB-lite"/>
    </source>
</evidence>
<dbReference type="EMBL" id="CP012332">
    <property type="protein sequence ID" value="AKU91417.1"/>
    <property type="molecule type" value="Genomic_DNA"/>
</dbReference>
<feature type="region of interest" description="Disordered" evidence="1">
    <location>
        <begin position="1"/>
        <end position="36"/>
    </location>
</feature>
<dbReference type="AlphaFoldDB" id="A0A0K1PD39"/>
<dbReference type="STRING" id="1391653.AKJ08_1804"/>
<sequence length="133" mass="14311">MKKSAPQKRARLLQPRCARSHSSVAPPPASRARKRSSVRLLRLRLRPLERGAPFPFTSGVEDATRPSGRAGCRPGNAGEAWWKIRGHVLPAPLCQEHPWSADTSAEFATFSPGPMVVPSVCEPEASGSSFGSA</sequence>
<protein>
    <submittedName>
        <fullName evidence="2">Uncharacterized protein</fullName>
    </submittedName>
</protein>
<feature type="region of interest" description="Disordered" evidence="1">
    <location>
        <begin position="54"/>
        <end position="74"/>
    </location>
</feature>
<organism evidence="2 3">
    <name type="scientific">Vulgatibacter incomptus</name>
    <dbReference type="NCBI Taxonomy" id="1391653"/>
    <lineage>
        <taxon>Bacteria</taxon>
        <taxon>Pseudomonadati</taxon>
        <taxon>Myxococcota</taxon>
        <taxon>Myxococcia</taxon>
        <taxon>Myxococcales</taxon>
        <taxon>Cystobacterineae</taxon>
        <taxon>Vulgatibacteraceae</taxon>
        <taxon>Vulgatibacter</taxon>
    </lineage>
</organism>
<keyword evidence="3" id="KW-1185">Reference proteome</keyword>